<feature type="transmembrane region" description="Helical" evidence="1">
    <location>
        <begin position="83"/>
        <end position="107"/>
    </location>
</feature>
<organism evidence="2 3">
    <name type="scientific">Sphagnum troendelagicum</name>
    <dbReference type="NCBI Taxonomy" id="128251"/>
    <lineage>
        <taxon>Eukaryota</taxon>
        <taxon>Viridiplantae</taxon>
        <taxon>Streptophyta</taxon>
        <taxon>Embryophyta</taxon>
        <taxon>Bryophyta</taxon>
        <taxon>Sphagnophytina</taxon>
        <taxon>Sphagnopsida</taxon>
        <taxon>Sphagnales</taxon>
        <taxon>Sphagnaceae</taxon>
        <taxon>Sphagnum</taxon>
    </lineage>
</organism>
<dbReference type="EMBL" id="OZ019905">
    <property type="protein sequence ID" value="CAK9201816.1"/>
    <property type="molecule type" value="Genomic_DNA"/>
</dbReference>
<dbReference type="Proteomes" id="UP001497512">
    <property type="component" value="Chromosome 13"/>
</dbReference>
<keyword evidence="1" id="KW-1133">Transmembrane helix</keyword>
<evidence type="ECO:0008006" key="4">
    <source>
        <dbReference type="Google" id="ProtNLM"/>
    </source>
</evidence>
<accession>A0ABP0TPN6</accession>
<keyword evidence="1" id="KW-0812">Transmembrane</keyword>
<reference evidence="2" key="1">
    <citation type="submission" date="2024-02" db="EMBL/GenBank/DDBJ databases">
        <authorList>
            <consortium name="ELIXIR-Norway"/>
            <consortium name="Elixir Norway"/>
        </authorList>
    </citation>
    <scope>NUCLEOTIDE SEQUENCE</scope>
</reference>
<name>A0ABP0TPN6_9BRYO</name>
<evidence type="ECO:0000313" key="2">
    <source>
        <dbReference type="EMBL" id="CAK9201816.1"/>
    </source>
</evidence>
<dbReference type="Pfam" id="PF03386">
    <property type="entry name" value="ENOD93"/>
    <property type="match status" value="1"/>
</dbReference>
<dbReference type="PANTHER" id="PTHR33605">
    <property type="entry name" value="EARLY NODULIN-93"/>
    <property type="match status" value="1"/>
</dbReference>
<sequence length="167" mass="18271">MDIGFPNQPTNQQIVMGVLVFPREWWSQKRKELESRGQRPPPAAATSFMIPAIIEQPLYPKQKQVLDNIAEEKMKRATKCTDAGIKAGVRAAIIVAIATTIPTVIIAHQVPWAKANLNYAGQAFIISSSSAAAYFIVAEQTILECIHKASYAATIEREHAAARSEAA</sequence>
<keyword evidence="3" id="KW-1185">Reference proteome</keyword>
<evidence type="ECO:0000256" key="1">
    <source>
        <dbReference type="SAM" id="Phobius"/>
    </source>
</evidence>
<evidence type="ECO:0000313" key="3">
    <source>
        <dbReference type="Proteomes" id="UP001497512"/>
    </source>
</evidence>
<proteinExistence type="predicted"/>
<dbReference type="PANTHER" id="PTHR33605:SF3">
    <property type="entry name" value="EARLY NODULIN-LIKE PROTEIN"/>
    <property type="match status" value="1"/>
</dbReference>
<protein>
    <recommendedName>
        <fullName evidence="4">Early nodulin-93-like</fullName>
    </recommendedName>
</protein>
<keyword evidence="1" id="KW-0472">Membrane</keyword>
<feature type="transmembrane region" description="Helical" evidence="1">
    <location>
        <begin position="119"/>
        <end position="138"/>
    </location>
</feature>
<dbReference type="InterPro" id="IPR005050">
    <property type="entry name" value="Enod93"/>
</dbReference>
<gene>
    <name evidence="2" type="ORF">CSSPTR1EN2_LOCUS6096</name>
</gene>